<evidence type="ECO:0000313" key="3">
    <source>
        <dbReference type="Proteomes" id="UP000243255"/>
    </source>
</evidence>
<sequence length="102" mass="12035">MSRLDKLEKRNSKKRKYKYILRVIFIFVMIINTMLCAFVVDRRANSMLGKNQYKIEEVFKSVEPSMKKGLDEVGKATSKILNKDNIEKIEDNIKKIKESFTK</sequence>
<accession>A0A1M5M4G7</accession>
<name>A0A1M5M4G7_9FIRM</name>
<protein>
    <recommendedName>
        <fullName evidence="4">Methyl-accepting chemotaxis protein</fullName>
    </recommendedName>
</protein>
<keyword evidence="1" id="KW-0472">Membrane</keyword>
<evidence type="ECO:0000313" key="2">
    <source>
        <dbReference type="EMBL" id="SHG72204.1"/>
    </source>
</evidence>
<dbReference type="RefSeq" id="WP_073124573.1">
    <property type="nucleotide sequence ID" value="NZ_BAABCH010000022.1"/>
</dbReference>
<dbReference type="Proteomes" id="UP000243255">
    <property type="component" value="Unassembled WGS sequence"/>
</dbReference>
<dbReference type="STRING" id="1121321.SAMN04488530_10633"/>
<dbReference type="OrthoDB" id="1755916at2"/>
<keyword evidence="1" id="KW-0812">Transmembrane</keyword>
<evidence type="ECO:0000256" key="1">
    <source>
        <dbReference type="SAM" id="Phobius"/>
    </source>
</evidence>
<keyword evidence="3" id="KW-1185">Reference proteome</keyword>
<proteinExistence type="predicted"/>
<gene>
    <name evidence="2" type="ORF">SAMN04488530_10633</name>
</gene>
<feature type="transmembrane region" description="Helical" evidence="1">
    <location>
        <begin position="20"/>
        <end position="40"/>
    </location>
</feature>
<evidence type="ECO:0008006" key="4">
    <source>
        <dbReference type="Google" id="ProtNLM"/>
    </source>
</evidence>
<organism evidence="2 3">
    <name type="scientific">Asaccharospora irregularis DSM 2635</name>
    <dbReference type="NCBI Taxonomy" id="1121321"/>
    <lineage>
        <taxon>Bacteria</taxon>
        <taxon>Bacillati</taxon>
        <taxon>Bacillota</taxon>
        <taxon>Clostridia</taxon>
        <taxon>Peptostreptococcales</taxon>
        <taxon>Peptostreptococcaceae</taxon>
        <taxon>Asaccharospora</taxon>
    </lineage>
</organism>
<reference evidence="3" key="1">
    <citation type="submission" date="2016-11" db="EMBL/GenBank/DDBJ databases">
        <authorList>
            <person name="Varghese N."/>
            <person name="Submissions S."/>
        </authorList>
    </citation>
    <scope>NUCLEOTIDE SEQUENCE [LARGE SCALE GENOMIC DNA]</scope>
    <source>
        <strain evidence="3">DSM 2635</strain>
    </source>
</reference>
<keyword evidence="1" id="KW-1133">Transmembrane helix</keyword>
<dbReference type="EMBL" id="FQWX01000006">
    <property type="protein sequence ID" value="SHG72204.1"/>
    <property type="molecule type" value="Genomic_DNA"/>
</dbReference>
<dbReference type="AlphaFoldDB" id="A0A1M5M4G7"/>